<accession>A0A5C5ZXZ8</accession>
<keyword evidence="1" id="KW-1133">Transmembrane helix</keyword>
<proteinExistence type="predicted"/>
<comment type="caution">
    <text evidence="2">The sequence shown here is derived from an EMBL/GenBank/DDBJ whole genome shotgun (WGS) entry which is preliminary data.</text>
</comment>
<gene>
    <name evidence="2" type="ORF">Pla52n_63260</name>
</gene>
<dbReference type="Proteomes" id="UP000320176">
    <property type="component" value="Unassembled WGS sequence"/>
</dbReference>
<evidence type="ECO:0008006" key="4">
    <source>
        <dbReference type="Google" id="ProtNLM"/>
    </source>
</evidence>
<evidence type="ECO:0000313" key="3">
    <source>
        <dbReference type="Proteomes" id="UP000320176"/>
    </source>
</evidence>
<sequence length="160" mass="17308">MNLSLLLQLCGVPLTIGLIVISAILTIVSLLLYFRTRKESLLTAFFPLTFLPVAAGLASTVIDMVSSIGLQMDPDYGAAMEPVFLLQVGLVPLLAGALASAPPMIVTAAGRWLLAWKASGFRLTPEPKPKVKTAVEIASEEREAMTRDADKYLEQIIRPR</sequence>
<keyword evidence="1" id="KW-0472">Membrane</keyword>
<dbReference type="OrthoDB" id="286176at2"/>
<keyword evidence="3" id="KW-1185">Reference proteome</keyword>
<keyword evidence="1" id="KW-0812">Transmembrane</keyword>
<name>A0A5C5ZXZ8_9BACT</name>
<evidence type="ECO:0000256" key="1">
    <source>
        <dbReference type="SAM" id="Phobius"/>
    </source>
</evidence>
<dbReference type="AlphaFoldDB" id="A0A5C5ZXZ8"/>
<organism evidence="2 3">
    <name type="scientific">Stieleria varia</name>
    <dbReference type="NCBI Taxonomy" id="2528005"/>
    <lineage>
        <taxon>Bacteria</taxon>
        <taxon>Pseudomonadati</taxon>
        <taxon>Planctomycetota</taxon>
        <taxon>Planctomycetia</taxon>
        <taxon>Pirellulales</taxon>
        <taxon>Pirellulaceae</taxon>
        <taxon>Stieleria</taxon>
    </lineage>
</organism>
<feature type="transmembrane region" description="Helical" evidence="1">
    <location>
        <begin position="12"/>
        <end position="34"/>
    </location>
</feature>
<feature type="transmembrane region" description="Helical" evidence="1">
    <location>
        <begin position="41"/>
        <end position="62"/>
    </location>
</feature>
<evidence type="ECO:0000313" key="2">
    <source>
        <dbReference type="EMBL" id="TWT92030.1"/>
    </source>
</evidence>
<dbReference type="RefSeq" id="WP_146523250.1">
    <property type="nucleotide sequence ID" value="NZ_CP151726.1"/>
</dbReference>
<reference evidence="2 3" key="1">
    <citation type="submission" date="2019-02" db="EMBL/GenBank/DDBJ databases">
        <title>Deep-cultivation of Planctomycetes and their phenomic and genomic characterization uncovers novel biology.</title>
        <authorList>
            <person name="Wiegand S."/>
            <person name="Jogler M."/>
            <person name="Boedeker C."/>
            <person name="Pinto D."/>
            <person name="Vollmers J."/>
            <person name="Rivas-Marin E."/>
            <person name="Kohn T."/>
            <person name="Peeters S.H."/>
            <person name="Heuer A."/>
            <person name="Rast P."/>
            <person name="Oberbeckmann S."/>
            <person name="Bunk B."/>
            <person name="Jeske O."/>
            <person name="Meyerdierks A."/>
            <person name="Storesund J.E."/>
            <person name="Kallscheuer N."/>
            <person name="Luecker S."/>
            <person name="Lage O.M."/>
            <person name="Pohl T."/>
            <person name="Merkel B.J."/>
            <person name="Hornburger P."/>
            <person name="Mueller R.-W."/>
            <person name="Bruemmer F."/>
            <person name="Labrenz M."/>
            <person name="Spormann A.M."/>
            <person name="Op Den Camp H."/>
            <person name="Overmann J."/>
            <person name="Amann R."/>
            <person name="Jetten M.S.M."/>
            <person name="Mascher T."/>
            <person name="Medema M.H."/>
            <person name="Devos D.P."/>
            <person name="Kaster A.-K."/>
            <person name="Ovreas L."/>
            <person name="Rohde M."/>
            <person name="Galperin M.Y."/>
            <person name="Jogler C."/>
        </authorList>
    </citation>
    <scope>NUCLEOTIDE SEQUENCE [LARGE SCALE GENOMIC DNA]</scope>
    <source>
        <strain evidence="2 3">Pla52n</strain>
    </source>
</reference>
<feature type="transmembrane region" description="Helical" evidence="1">
    <location>
        <begin position="82"/>
        <end position="101"/>
    </location>
</feature>
<protein>
    <recommendedName>
        <fullName evidence="4">MotA/TolQ/ExbB proton channel domain-containing protein</fullName>
    </recommendedName>
</protein>
<dbReference type="EMBL" id="SJPN01000012">
    <property type="protein sequence ID" value="TWT92030.1"/>
    <property type="molecule type" value="Genomic_DNA"/>
</dbReference>